<reference evidence="2 3" key="1">
    <citation type="submission" date="2015-09" db="EMBL/GenBank/DDBJ databases">
        <authorList>
            <consortium name="Pathogen Informatics"/>
        </authorList>
    </citation>
    <scope>NUCLEOTIDE SEQUENCE [LARGE SCALE GENOMIC DNA]</scope>
    <source>
        <strain evidence="2 3">2789STDY5834846</strain>
    </source>
</reference>
<keyword evidence="1" id="KW-0472">Membrane</keyword>
<organism evidence="2 3">
    <name type="scientific">Bacteroides faecis</name>
    <dbReference type="NCBI Taxonomy" id="674529"/>
    <lineage>
        <taxon>Bacteria</taxon>
        <taxon>Pseudomonadati</taxon>
        <taxon>Bacteroidota</taxon>
        <taxon>Bacteroidia</taxon>
        <taxon>Bacteroidales</taxon>
        <taxon>Bacteroidaceae</taxon>
        <taxon>Bacteroides</taxon>
    </lineage>
</organism>
<feature type="transmembrane region" description="Helical" evidence="1">
    <location>
        <begin position="52"/>
        <end position="73"/>
    </location>
</feature>
<accession>A0A174HKS3</accession>
<feature type="transmembrane region" description="Helical" evidence="1">
    <location>
        <begin position="16"/>
        <end position="32"/>
    </location>
</feature>
<keyword evidence="1" id="KW-0812">Transmembrane</keyword>
<gene>
    <name evidence="2" type="ORF">ERS852461_00986</name>
</gene>
<evidence type="ECO:0000313" key="3">
    <source>
        <dbReference type="Proteomes" id="UP000095606"/>
    </source>
</evidence>
<keyword evidence="1" id="KW-1133">Transmembrane helix</keyword>
<name>A0A174HKS3_9BACE</name>
<evidence type="ECO:0000256" key="1">
    <source>
        <dbReference type="SAM" id="Phobius"/>
    </source>
</evidence>
<sequence>MFEQIKLYISNKWEKLYPLLFSSMICLLLYFFKDNEIIDKCYYKCFDKTFISALVTAESIVFGFLLTTMVTLMQLNNSAIKNLIDTNRFPELIQYNKTAVIYSFLSVILTCVFLLTLEIQIPYYNIFVAIWIFVMNMVIFLSYRFLNIFYSFLKR</sequence>
<proteinExistence type="predicted"/>
<feature type="transmembrane region" description="Helical" evidence="1">
    <location>
        <begin position="99"/>
        <end position="117"/>
    </location>
</feature>
<dbReference type="AlphaFoldDB" id="A0A174HKS3"/>
<accession>A0A3E5G9X1</accession>
<dbReference type="EMBL" id="CZAE01000003">
    <property type="protein sequence ID" value="CUO73907.1"/>
    <property type="molecule type" value="Genomic_DNA"/>
</dbReference>
<feature type="transmembrane region" description="Helical" evidence="1">
    <location>
        <begin position="123"/>
        <end position="146"/>
    </location>
</feature>
<evidence type="ECO:0000313" key="2">
    <source>
        <dbReference type="EMBL" id="CUO73907.1"/>
    </source>
</evidence>
<protein>
    <submittedName>
        <fullName evidence="2">Uncharacterized protein</fullName>
    </submittedName>
</protein>
<dbReference type="Proteomes" id="UP000095606">
    <property type="component" value="Unassembled WGS sequence"/>
</dbReference>